<dbReference type="Gene3D" id="3.90.550.10">
    <property type="entry name" value="Spore Coat Polysaccharide Biosynthesis Protein SpsA, Chain A"/>
    <property type="match status" value="1"/>
</dbReference>
<evidence type="ECO:0000313" key="9">
    <source>
        <dbReference type="EMBL" id="RYR03534.1"/>
    </source>
</evidence>
<evidence type="ECO:0000256" key="2">
    <source>
        <dbReference type="ARBA" id="ARBA00022676"/>
    </source>
</evidence>
<dbReference type="AlphaFoldDB" id="A0A444YNJ6"/>
<dbReference type="STRING" id="3818.A0A444YNJ6"/>
<dbReference type="Proteomes" id="UP000289738">
    <property type="component" value="Chromosome B06"/>
</dbReference>
<dbReference type="SUPFAM" id="SSF53448">
    <property type="entry name" value="Nucleotide-diphospho-sugar transferases"/>
    <property type="match status" value="1"/>
</dbReference>
<organism evidence="9 10">
    <name type="scientific">Arachis hypogaea</name>
    <name type="common">Peanut</name>
    <dbReference type="NCBI Taxonomy" id="3818"/>
    <lineage>
        <taxon>Eukaryota</taxon>
        <taxon>Viridiplantae</taxon>
        <taxon>Streptophyta</taxon>
        <taxon>Embryophyta</taxon>
        <taxon>Tracheophyta</taxon>
        <taxon>Spermatophyta</taxon>
        <taxon>Magnoliopsida</taxon>
        <taxon>eudicotyledons</taxon>
        <taxon>Gunneridae</taxon>
        <taxon>Pentapetalae</taxon>
        <taxon>rosids</taxon>
        <taxon>fabids</taxon>
        <taxon>Fabales</taxon>
        <taxon>Fabaceae</taxon>
        <taxon>Papilionoideae</taxon>
        <taxon>50 kb inversion clade</taxon>
        <taxon>dalbergioids sensu lato</taxon>
        <taxon>Dalbergieae</taxon>
        <taxon>Pterocarpus clade</taxon>
        <taxon>Arachis</taxon>
    </lineage>
</organism>
<evidence type="ECO:0000256" key="5">
    <source>
        <dbReference type="ARBA" id="ARBA00022989"/>
    </source>
</evidence>
<name>A0A444YNJ6_ARAHY</name>
<feature type="transmembrane region" description="Helical" evidence="8">
    <location>
        <begin position="321"/>
        <end position="344"/>
    </location>
</feature>
<keyword evidence="5 8" id="KW-1133">Transmembrane helix</keyword>
<feature type="transmembrane region" description="Helical" evidence="8">
    <location>
        <begin position="298"/>
        <end position="315"/>
    </location>
</feature>
<evidence type="ECO:0008006" key="11">
    <source>
        <dbReference type="Google" id="ProtNLM"/>
    </source>
</evidence>
<keyword evidence="7 8" id="KW-0472">Membrane</keyword>
<keyword evidence="2" id="KW-0328">Glycosyltransferase</keyword>
<accession>A0A444YNJ6</accession>
<comment type="subcellular location">
    <subcellularLocation>
        <location evidence="1">Golgi apparatus membrane</location>
    </subcellularLocation>
</comment>
<evidence type="ECO:0000256" key="1">
    <source>
        <dbReference type="ARBA" id="ARBA00004394"/>
    </source>
</evidence>
<evidence type="ECO:0000313" key="10">
    <source>
        <dbReference type="Proteomes" id="UP000289738"/>
    </source>
</evidence>
<feature type="transmembrane region" description="Helical" evidence="8">
    <location>
        <begin position="184"/>
        <end position="203"/>
    </location>
</feature>
<keyword evidence="3" id="KW-0808">Transferase</keyword>
<proteinExistence type="predicted"/>
<dbReference type="EMBL" id="SDMP01000016">
    <property type="protein sequence ID" value="RYR03534.1"/>
    <property type="molecule type" value="Genomic_DNA"/>
</dbReference>
<dbReference type="PANTHER" id="PTHR32044:SF64">
    <property type="entry name" value="OS09G0572500 PROTEIN"/>
    <property type="match status" value="1"/>
</dbReference>
<reference evidence="9 10" key="1">
    <citation type="submission" date="2019-01" db="EMBL/GenBank/DDBJ databases">
        <title>Sequencing of cultivated peanut Arachis hypogaea provides insights into genome evolution and oil improvement.</title>
        <authorList>
            <person name="Chen X."/>
        </authorList>
    </citation>
    <scope>NUCLEOTIDE SEQUENCE [LARGE SCALE GENOMIC DNA]</scope>
    <source>
        <strain evidence="10">cv. Fuhuasheng</strain>
        <tissue evidence="9">Leaves</tissue>
    </source>
</reference>
<dbReference type="InterPro" id="IPR029044">
    <property type="entry name" value="Nucleotide-diphossugar_trans"/>
</dbReference>
<dbReference type="GO" id="GO:0000139">
    <property type="term" value="C:Golgi membrane"/>
    <property type="evidence" value="ECO:0007669"/>
    <property type="project" value="UniProtKB-SubCell"/>
</dbReference>
<gene>
    <name evidence="9" type="ORF">Ahy_B06g082563</name>
</gene>
<keyword evidence="10" id="KW-1185">Reference proteome</keyword>
<dbReference type="GO" id="GO:0051753">
    <property type="term" value="F:mannan synthase activity"/>
    <property type="evidence" value="ECO:0007669"/>
    <property type="project" value="TreeGrafter"/>
</dbReference>
<keyword evidence="6" id="KW-0333">Golgi apparatus</keyword>
<sequence length="346" mass="40215">MQESVEIEYKRGYRKYETRRNRNGYKAGALKEGFDTKHGENCEFVAIFDADFQPDADFHWNRIPYLLENPKLGLVQARREFGDWQIQAIIDAGGWKDRTTVENMDPAVRASLKGWEFLFVGDVKVKNELPNTFNAYRYQQHSGHLVQLLFKKMSKEILLCKGITFEETSSYLCFLLCEEDHRTLVTFFFYCIVILSCVLIPEVSLKKQIAIYIQATITILNALSTPRSIHLLVSWILFENVMSHHRTKATITGLLKVNRVNEWVATEKLENALKQRNNTRPSSDSHFPFRIIERINPLEIIMGMYMLHCAIYDLLFGHDHFFVYLLLQAGAFFTMGFGQVGTFVRN</sequence>
<evidence type="ECO:0000256" key="8">
    <source>
        <dbReference type="SAM" id="Phobius"/>
    </source>
</evidence>
<evidence type="ECO:0000256" key="6">
    <source>
        <dbReference type="ARBA" id="ARBA00023034"/>
    </source>
</evidence>
<evidence type="ECO:0000256" key="3">
    <source>
        <dbReference type="ARBA" id="ARBA00022679"/>
    </source>
</evidence>
<dbReference type="PANTHER" id="PTHR32044">
    <property type="entry name" value="GLUCOMANNAN 4-BETA-MANNOSYLTRANSFERASE 9"/>
    <property type="match status" value="1"/>
</dbReference>
<evidence type="ECO:0000256" key="7">
    <source>
        <dbReference type="ARBA" id="ARBA00023136"/>
    </source>
</evidence>
<evidence type="ECO:0000256" key="4">
    <source>
        <dbReference type="ARBA" id="ARBA00022692"/>
    </source>
</evidence>
<comment type="caution">
    <text evidence="9">The sequence shown here is derived from an EMBL/GenBank/DDBJ whole genome shotgun (WGS) entry which is preliminary data.</text>
</comment>
<protein>
    <recommendedName>
        <fullName evidence="11">Glycosyltransferase 2-like domain-containing protein</fullName>
    </recommendedName>
</protein>
<keyword evidence="4 8" id="KW-0812">Transmembrane</keyword>